<reference evidence="5 6" key="1">
    <citation type="submission" date="2019-10" db="EMBL/GenBank/DDBJ databases">
        <title>A soil myxobacterium in the family Polyangiaceae.</title>
        <authorList>
            <person name="Li Y."/>
            <person name="Wang J."/>
        </authorList>
    </citation>
    <scope>NUCLEOTIDE SEQUENCE [LARGE SCALE GENOMIC DNA]</scope>
    <source>
        <strain evidence="5 6">DSM 14734</strain>
    </source>
</reference>
<dbReference type="SUPFAM" id="SSF53901">
    <property type="entry name" value="Thiolase-like"/>
    <property type="match status" value="3"/>
</dbReference>
<dbReference type="CDD" id="cd00834">
    <property type="entry name" value="KAS_I_II"/>
    <property type="match status" value="1"/>
</dbReference>
<dbReference type="OrthoDB" id="9808669at2"/>
<comment type="similarity">
    <text evidence="1 3">Belongs to the thiolase-like superfamily. Beta-ketoacyl-ACP synthases family.</text>
</comment>
<feature type="domain" description="Ketosynthase family 3 (KS3)" evidence="4">
    <location>
        <begin position="13"/>
        <end position="381"/>
    </location>
</feature>
<evidence type="ECO:0000313" key="6">
    <source>
        <dbReference type="Proteomes" id="UP000440224"/>
    </source>
</evidence>
<dbReference type="EMBL" id="WJIE01000006">
    <property type="protein sequence ID" value="MRG94879.1"/>
    <property type="molecule type" value="Genomic_DNA"/>
</dbReference>
<sequence length="686" mass="69144">MFPREASETPASGSPIVITGMGAVSALGVGASALWAAIEEGRDGIRPIERFSTEGFSVSLGGMVPGAAAGDVCVAFAAEAAREALAHAGLSIGAGGVSGSRVALVLGTSLGIHVDGLHLVAAEVARALEIAGPTVTISTACSSSTNAIGLGRDLLDAGLCDVALAGGTDELTPEIFAGFHALGLLCPSKCAPFSEPVGTTLGEGAGFLVLERGDEASARRARPLATLLGYGLSADAYHPTSPDPTGAGVARALRGALLDAGTDEAGVDYVNAHGTGTAANDAAEFRAIEQVFGARAARLPVSSTKSFLGHAQGAAGVLELIATLCGMARGKIPPTLHFDKARPRCPPDPVAGDRPRVTRVERAICNNSAFGGANAALVVGNTGMVTPRKLISELFVLGASAVGPHGMDLDALGEALAESVPLRRGAPAIAIERLIPTADGNGMDPASRFLSAAAALALADAGITLRGARRDRAGLFVGTTRASTQSEREFRDSIRERGLVRLSATAFTRMVLNASAGTCTKVCALKGPTTTLTSGEGSGLVALVYAAMHLSTRSDVDLLLAAGVDERVSLDPEVHEGEGAACLVLGKGPASSESRAVRLSGFALAGPGQAEEATRLAIRMAGLDARDVFVAPPVAPVLGPAPSIAALFACAFAVHSILRGTWEHVLVPEPGGTAAAAVVFSRKGAA</sequence>
<name>A0A6N7PSH1_9BACT</name>
<dbReference type="AlphaFoldDB" id="A0A6N7PSH1"/>
<evidence type="ECO:0000256" key="1">
    <source>
        <dbReference type="ARBA" id="ARBA00008467"/>
    </source>
</evidence>
<evidence type="ECO:0000256" key="2">
    <source>
        <dbReference type="ARBA" id="ARBA00022679"/>
    </source>
</evidence>
<gene>
    <name evidence="5" type="ORF">GF068_23585</name>
</gene>
<dbReference type="GO" id="GO:0006633">
    <property type="term" value="P:fatty acid biosynthetic process"/>
    <property type="evidence" value="ECO:0007669"/>
    <property type="project" value="InterPro"/>
</dbReference>
<keyword evidence="2 3" id="KW-0808">Transferase</keyword>
<accession>A0A6N7PSH1</accession>
<dbReference type="SMART" id="SM00825">
    <property type="entry name" value="PKS_KS"/>
    <property type="match status" value="1"/>
</dbReference>
<dbReference type="Pfam" id="PF02801">
    <property type="entry name" value="Ketoacyl-synt_C"/>
    <property type="match status" value="1"/>
</dbReference>
<dbReference type="InterPro" id="IPR016039">
    <property type="entry name" value="Thiolase-like"/>
</dbReference>
<dbReference type="InterPro" id="IPR014030">
    <property type="entry name" value="Ketoacyl_synth_N"/>
</dbReference>
<proteinExistence type="inferred from homology"/>
<dbReference type="GO" id="GO:0004315">
    <property type="term" value="F:3-oxoacyl-[acyl-carrier-protein] synthase activity"/>
    <property type="evidence" value="ECO:0007669"/>
    <property type="project" value="InterPro"/>
</dbReference>
<evidence type="ECO:0000259" key="4">
    <source>
        <dbReference type="PROSITE" id="PS52004"/>
    </source>
</evidence>
<evidence type="ECO:0000313" key="5">
    <source>
        <dbReference type="EMBL" id="MRG94879.1"/>
    </source>
</evidence>
<dbReference type="PANTHER" id="PTHR11712:SF336">
    <property type="entry name" value="3-OXOACYL-[ACYL-CARRIER-PROTEIN] SYNTHASE, MITOCHONDRIAL"/>
    <property type="match status" value="1"/>
</dbReference>
<dbReference type="Pfam" id="PF00109">
    <property type="entry name" value="ketoacyl-synt"/>
    <property type="match status" value="2"/>
</dbReference>
<organism evidence="5 6">
    <name type="scientific">Polyangium spumosum</name>
    <dbReference type="NCBI Taxonomy" id="889282"/>
    <lineage>
        <taxon>Bacteria</taxon>
        <taxon>Pseudomonadati</taxon>
        <taxon>Myxococcota</taxon>
        <taxon>Polyangia</taxon>
        <taxon>Polyangiales</taxon>
        <taxon>Polyangiaceae</taxon>
        <taxon>Polyangium</taxon>
    </lineage>
</organism>
<protein>
    <recommendedName>
        <fullName evidence="4">Ketosynthase family 3 (KS3) domain-containing protein</fullName>
    </recommendedName>
</protein>
<dbReference type="InterPro" id="IPR020841">
    <property type="entry name" value="PKS_Beta-ketoAc_synthase_dom"/>
</dbReference>
<dbReference type="PROSITE" id="PS00606">
    <property type="entry name" value="KS3_1"/>
    <property type="match status" value="1"/>
</dbReference>
<dbReference type="RefSeq" id="WP_153821675.1">
    <property type="nucleotide sequence ID" value="NZ_WJIE01000006.1"/>
</dbReference>
<dbReference type="PROSITE" id="PS52004">
    <property type="entry name" value="KS3_2"/>
    <property type="match status" value="1"/>
</dbReference>
<dbReference type="PANTHER" id="PTHR11712">
    <property type="entry name" value="POLYKETIDE SYNTHASE-RELATED"/>
    <property type="match status" value="1"/>
</dbReference>
<dbReference type="InterPro" id="IPR014031">
    <property type="entry name" value="Ketoacyl_synth_C"/>
</dbReference>
<dbReference type="InterPro" id="IPR000794">
    <property type="entry name" value="Beta-ketoacyl_synthase"/>
</dbReference>
<comment type="caution">
    <text evidence="5">The sequence shown here is derived from an EMBL/GenBank/DDBJ whole genome shotgun (WGS) entry which is preliminary data.</text>
</comment>
<keyword evidence="6" id="KW-1185">Reference proteome</keyword>
<dbReference type="Proteomes" id="UP000440224">
    <property type="component" value="Unassembled WGS sequence"/>
</dbReference>
<evidence type="ECO:0000256" key="3">
    <source>
        <dbReference type="RuleBase" id="RU003694"/>
    </source>
</evidence>
<dbReference type="Gene3D" id="3.40.47.10">
    <property type="match status" value="2"/>
</dbReference>
<dbReference type="InterPro" id="IPR018201">
    <property type="entry name" value="Ketoacyl_synth_AS"/>
</dbReference>